<dbReference type="CDD" id="cd00063">
    <property type="entry name" value="FN3"/>
    <property type="match status" value="1"/>
</dbReference>
<feature type="region of interest" description="Disordered" evidence="1">
    <location>
        <begin position="542"/>
        <end position="568"/>
    </location>
</feature>
<feature type="compositionally biased region" description="Low complexity" evidence="1">
    <location>
        <begin position="550"/>
        <end position="561"/>
    </location>
</feature>
<keyword evidence="2" id="KW-0812">Transmembrane</keyword>
<dbReference type="Gene3D" id="2.60.40.10">
    <property type="entry name" value="Immunoglobulins"/>
    <property type="match status" value="2"/>
</dbReference>
<evidence type="ECO:0000256" key="2">
    <source>
        <dbReference type="SAM" id="Phobius"/>
    </source>
</evidence>
<feature type="transmembrane region" description="Helical" evidence="2">
    <location>
        <begin position="12"/>
        <end position="29"/>
    </location>
</feature>
<keyword evidence="2" id="KW-1133">Transmembrane helix</keyword>
<dbReference type="OrthoDB" id="6244967at2759"/>
<evidence type="ECO:0000256" key="1">
    <source>
        <dbReference type="SAM" id="MobiDB-lite"/>
    </source>
</evidence>
<comment type="caution">
    <text evidence="4">The sequence shown here is derived from an EMBL/GenBank/DDBJ whole genome shotgun (WGS) entry which is preliminary data.</text>
</comment>
<dbReference type="InterPro" id="IPR013783">
    <property type="entry name" value="Ig-like_fold"/>
</dbReference>
<feature type="transmembrane region" description="Helical" evidence="2">
    <location>
        <begin position="457"/>
        <end position="479"/>
    </location>
</feature>
<feature type="compositionally biased region" description="Polar residues" evidence="1">
    <location>
        <begin position="758"/>
        <end position="770"/>
    </location>
</feature>
<dbReference type="InterPro" id="IPR036116">
    <property type="entry name" value="FN3_sf"/>
</dbReference>
<dbReference type="Proteomes" id="UP001152320">
    <property type="component" value="Chromosome 6"/>
</dbReference>
<feature type="compositionally biased region" description="Low complexity" evidence="1">
    <location>
        <begin position="771"/>
        <end position="791"/>
    </location>
</feature>
<feature type="domain" description="Fibronectin type-III" evidence="3">
    <location>
        <begin position="257"/>
        <end position="359"/>
    </location>
</feature>
<dbReference type="InterPro" id="IPR003961">
    <property type="entry name" value="FN3_dom"/>
</dbReference>
<reference evidence="4" key="1">
    <citation type="submission" date="2021-10" db="EMBL/GenBank/DDBJ databases">
        <title>Tropical sea cucumber genome reveals ecological adaptation and Cuvierian tubules defense mechanism.</title>
        <authorList>
            <person name="Chen T."/>
        </authorList>
    </citation>
    <scope>NUCLEOTIDE SEQUENCE</scope>
    <source>
        <strain evidence="4">Nanhai2018</strain>
        <tissue evidence="4">Muscle</tissue>
    </source>
</reference>
<sequence>MGPAVPLRTTTIVLVCACIACIVTGNTIAPRNVRFHTLNLNLSILWSEPFPDNIEENEVITYTVFHQKRSRPDKAVSHCVNITRTSCYLVPLFPTGEFEMYEYFYVKSRSSLQPDEEVKSFQKKFYRRDVEVSAPVIYNTTITTNRIVVSIHGPETPFYRDGSPLYMGETDVGGSSFYLDDVKYMATLFLVDDPDDVGRSTELKPFRNGLGRISFDGLHPYTTYLLQIWSKLNRKLSSDVTEFEFLTDGCAPDVGPVISGHRVTRRYCDYRDVEITWKEMENQRSNGPLTEYIIHYISDETNETGSVTVSASNVSVTLPQLIRWDRYDVMVSSANQYGSTRGQRITIEPDYPLIETYEPKIDKITKMTSHEWKMTWEPPEQHNQCIVGYMITTHIDGDIEEEISVYGVNSTSAILHFSRTGRYQVELRPLVNDSVETKVFAAMMYNANAFKIRIREWSILAGVAFLLLIVLVAVIFMTWKVFCDTSALPDINKSRSMKLVNSATSTKTLLKKPPEKEHFDETQTKISTTIVQSAIGFTEEGDDDVFQPKTTSTSQLLSSTSGDNHSLRKRATDKFNTPRQHTITASFKHVIPPPTSFTSDESEETTKILDTSQDTEGHENINPSKHDHGYVARARRYKCTLSVKIPAQRTPHLISSPSSSSDSGISASTYVGSVSDYAPSPPLSGMEDPQGHSTAFQYNFQMEPPYVSTQVAVQSGRLKSTSVSSDVGSDCPAYNRIDSRLSFFDPYPKGYLTMEPARTQTKRNSGNDNETTQVSSTTLLLSPYSKLSPKK</sequence>
<keyword evidence="5" id="KW-1185">Reference proteome</keyword>
<dbReference type="AlphaFoldDB" id="A0A9Q1C9Y9"/>
<evidence type="ECO:0000313" key="5">
    <source>
        <dbReference type="Proteomes" id="UP001152320"/>
    </source>
</evidence>
<name>A0A9Q1C9Y9_HOLLE</name>
<keyword evidence="2" id="KW-0472">Membrane</keyword>
<protein>
    <recommendedName>
        <fullName evidence="3">Fibronectin type-III domain-containing protein</fullName>
    </recommendedName>
</protein>
<dbReference type="SMART" id="SM00060">
    <property type="entry name" value="FN3"/>
    <property type="match status" value="3"/>
</dbReference>
<organism evidence="4 5">
    <name type="scientific">Holothuria leucospilota</name>
    <name type="common">Black long sea cucumber</name>
    <name type="synonym">Mertensiothuria leucospilota</name>
    <dbReference type="NCBI Taxonomy" id="206669"/>
    <lineage>
        <taxon>Eukaryota</taxon>
        <taxon>Metazoa</taxon>
        <taxon>Echinodermata</taxon>
        <taxon>Eleutherozoa</taxon>
        <taxon>Echinozoa</taxon>
        <taxon>Holothuroidea</taxon>
        <taxon>Aspidochirotacea</taxon>
        <taxon>Aspidochirotida</taxon>
        <taxon>Holothuriidae</taxon>
        <taxon>Holothuria</taxon>
    </lineage>
</organism>
<gene>
    <name evidence="4" type="ORF">HOLleu_15211</name>
</gene>
<evidence type="ECO:0000259" key="3">
    <source>
        <dbReference type="PROSITE" id="PS50853"/>
    </source>
</evidence>
<dbReference type="PROSITE" id="PS50853">
    <property type="entry name" value="FN3"/>
    <property type="match status" value="1"/>
</dbReference>
<dbReference type="SUPFAM" id="SSF49265">
    <property type="entry name" value="Fibronectin type III"/>
    <property type="match status" value="3"/>
</dbReference>
<dbReference type="EMBL" id="JAIZAY010000006">
    <property type="protein sequence ID" value="KAJ8040809.1"/>
    <property type="molecule type" value="Genomic_DNA"/>
</dbReference>
<accession>A0A9Q1C9Y9</accession>
<feature type="region of interest" description="Disordered" evidence="1">
    <location>
        <begin position="754"/>
        <end position="791"/>
    </location>
</feature>
<evidence type="ECO:0000313" key="4">
    <source>
        <dbReference type="EMBL" id="KAJ8040809.1"/>
    </source>
</evidence>
<proteinExistence type="predicted"/>